<dbReference type="SUPFAM" id="SSF55961">
    <property type="entry name" value="Bet v1-like"/>
    <property type="match status" value="1"/>
</dbReference>
<name>A0ABW3DXA4_9ACTN</name>
<organism evidence="1 2">
    <name type="scientific">Streptosporangium algeriense</name>
    <dbReference type="NCBI Taxonomy" id="1682748"/>
    <lineage>
        <taxon>Bacteria</taxon>
        <taxon>Bacillati</taxon>
        <taxon>Actinomycetota</taxon>
        <taxon>Actinomycetes</taxon>
        <taxon>Streptosporangiales</taxon>
        <taxon>Streptosporangiaceae</taxon>
        <taxon>Streptosporangium</taxon>
    </lineage>
</organism>
<gene>
    <name evidence="1" type="ORF">ACFQ08_22925</name>
</gene>
<sequence>MSEHERSRRIPASAEQVFDRASDLDRIDRWLPRDLHVRPDDLPAVTVHEDETGRDARGLFQAERDQLRMEWGTRDDDSYAGWLQVAGISPRESEVTVHLSFFEEGHPPSAEHVERALDESLARRLWRVSEELTGVRFTALAPRP</sequence>
<evidence type="ECO:0000313" key="2">
    <source>
        <dbReference type="Proteomes" id="UP001597024"/>
    </source>
</evidence>
<keyword evidence="2" id="KW-1185">Reference proteome</keyword>
<dbReference type="Pfam" id="PF10604">
    <property type="entry name" value="Polyketide_cyc2"/>
    <property type="match status" value="1"/>
</dbReference>
<protein>
    <submittedName>
        <fullName evidence="1">SRPBCC family protein</fullName>
    </submittedName>
</protein>
<dbReference type="Gene3D" id="3.30.530.20">
    <property type="match status" value="1"/>
</dbReference>
<proteinExistence type="predicted"/>
<dbReference type="EMBL" id="JBHTHX010000923">
    <property type="protein sequence ID" value="MFD0887407.1"/>
    <property type="molecule type" value="Genomic_DNA"/>
</dbReference>
<dbReference type="InterPro" id="IPR023393">
    <property type="entry name" value="START-like_dom_sf"/>
</dbReference>
<comment type="caution">
    <text evidence="1">The sequence shown here is derived from an EMBL/GenBank/DDBJ whole genome shotgun (WGS) entry which is preliminary data.</text>
</comment>
<evidence type="ECO:0000313" key="1">
    <source>
        <dbReference type="EMBL" id="MFD0887407.1"/>
    </source>
</evidence>
<reference evidence="2" key="1">
    <citation type="journal article" date="2019" name="Int. J. Syst. Evol. Microbiol.">
        <title>The Global Catalogue of Microorganisms (GCM) 10K type strain sequencing project: providing services to taxonomists for standard genome sequencing and annotation.</title>
        <authorList>
            <consortium name="The Broad Institute Genomics Platform"/>
            <consortium name="The Broad Institute Genome Sequencing Center for Infectious Disease"/>
            <person name="Wu L."/>
            <person name="Ma J."/>
        </authorList>
    </citation>
    <scope>NUCLEOTIDE SEQUENCE [LARGE SCALE GENOMIC DNA]</scope>
    <source>
        <strain evidence="2">CCUG 62974</strain>
    </source>
</reference>
<accession>A0ABW3DXA4</accession>
<dbReference type="InterPro" id="IPR019587">
    <property type="entry name" value="Polyketide_cyclase/dehydratase"/>
</dbReference>
<dbReference type="Proteomes" id="UP001597024">
    <property type="component" value="Unassembled WGS sequence"/>
</dbReference>